<evidence type="ECO:0000256" key="5">
    <source>
        <dbReference type="ARBA" id="ARBA00023012"/>
    </source>
</evidence>
<keyword evidence="6" id="KW-0472">Membrane</keyword>
<dbReference type="SUPFAM" id="SSF50998">
    <property type="entry name" value="Quinoprotein alcohol dehydrogenase-like"/>
    <property type="match status" value="1"/>
</dbReference>
<comment type="caution">
    <text evidence="8">The sequence shown here is derived from an EMBL/GenBank/DDBJ whole genome shotgun (WGS) entry which is preliminary data.</text>
</comment>
<evidence type="ECO:0000256" key="2">
    <source>
        <dbReference type="ARBA" id="ARBA00012438"/>
    </source>
</evidence>
<keyword evidence="6" id="KW-0812">Transmembrane</keyword>
<dbReference type="RefSeq" id="WP_264729501.1">
    <property type="nucleotide sequence ID" value="NZ_JAPDNR010000001.1"/>
</dbReference>
<gene>
    <name evidence="8" type="ORF">OL497_08765</name>
</gene>
<sequence>MRCLCLLSCLLFCNYFPAIARPDFHYRYIPLPESLRDANINQVTPDSKGILWFFSSSGLHRYDGNQVLTFNLTTKPAILANSITCIFIDKTDHLWIATRKGLSRFDLKSWTTARIAPAGSTGDDTGPYITIMGQGLDGTIYVGTRDAKIYRVVQDELLLVADLGHLNPNEVGLASIESINEPVKGELWVVCNGRFVKLFPDAGRFMPPVFYPMKSLAGYINGQLYFAETGDIYFYLERKGIYIFNKHSGLLSRWQHPLNDSIRLRGRVFILPMGVGEMGLFINRIGFVTWNVNTRQCSEVLPIAPPYQRIFRVTTAKSHAGRTYLTLAKGVVLLEQQRTPFRSLLASAEETAIPQSIRCIHRHGNQLYMGSYQEGFIQVDEQTGEKKNIARNFIYTILPWQGDSLLLGSEGDGLLWYHTTKNTLQPFWQDTVQIPWQHRVLNKYTTALTRENDSLVWVGTYNGVYLLNVHTRTAHRLLPESVAGRALQQAKIFDILIAGKERYISTVEGLFLYRPESRELQRLFENTHPDYANESFYDILPVQDVFWGGTNGRGIVLFNRQQQILQEINTSNGLAGNAVYSLQRIGDDVIAATDQGLSIINLVNKQIKNYARHDQLPSNEFNHSAVCRYGNQVYLGTLNGIVAFNMQELVAYHPGKSPVNISFTSFTTGNKSGLQHDFTLPYQSAPALTVSPDIQYFSLRFGGVDPTVSQFYYYYRLNQEAPWQEVGPQQEIAFAGMAPGHYQLQLAARIPGQAVFRELLSIPLTVVPAFYQTWWFRMCVVLAAGVLVFLAFRYRMMQLLKEQQLRSKIAADLHDEVGSSLTRIYFQADMLSMQSGESTALQKIAAASKYALGMMSDMVWSIDARFDTAADLVSRIKDYLNNLQQELDITCVLELQGDYTSRALQQRVRQNFFLIFKEAMTNAARYTSTPAITVRLTFGATTTALLVCNHCSGDSNRMKNYQGGQGMANMQRRAAGMKGALQVSREKDRYCLLLQVPC</sequence>
<dbReference type="EC" id="2.7.13.3" evidence="2"/>
<protein>
    <recommendedName>
        <fullName evidence="2">histidine kinase</fullName>
        <ecNumber evidence="2">2.7.13.3</ecNumber>
    </recommendedName>
</protein>
<evidence type="ECO:0000256" key="6">
    <source>
        <dbReference type="SAM" id="Phobius"/>
    </source>
</evidence>
<dbReference type="GO" id="GO:0016301">
    <property type="term" value="F:kinase activity"/>
    <property type="evidence" value="ECO:0007669"/>
    <property type="project" value="UniProtKB-KW"/>
</dbReference>
<feature type="signal peptide" evidence="7">
    <location>
        <begin position="1"/>
        <end position="20"/>
    </location>
</feature>
<evidence type="ECO:0000256" key="1">
    <source>
        <dbReference type="ARBA" id="ARBA00000085"/>
    </source>
</evidence>
<name>A0ABT3IJ43_9BACT</name>
<dbReference type="InterPro" id="IPR036890">
    <property type="entry name" value="HATPase_C_sf"/>
</dbReference>
<evidence type="ECO:0000256" key="7">
    <source>
        <dbReference type="SAM" id="SignalP"/>
    </source>
</evidence>
<dbReference type="Proteomes" id="UP001207742">
    <property type="component" value="Unassembled WGS sequence"/>
</dbReference>
<dbReference type="Gene3D" id="1.20.5.1930">
    <property type="match status" value="1"/>
</dbReference>
<comment type="catalytic activity">
    <reaction evidence="1">
        <text>ATP + protein L-histidine = ADP + protein N-phospho-L-histidine.</text>
        <dbReference type="EC" id="2.7.13.3"/>
    </reaction>
</comment>
<dbReference type="Gene3D" id="3.30.565.10">
    <property type="entry name" value="Histidine kinase-like ATPase, C-terminal domain"/>
    <property type="match status" value="1"/>
</dbReference>
<dbReference type="PANTHER" id="PTHR24421:SF10">
    <property type="entry name" value="NITRATE_NITRITE SENSOR PROTEIN NARQ"/>
    <property type="match status" value="1"/>
</dbReference>
<dbReference type="EMBL" id="JAPDNS010000001">
    <property type="protein sequence ID" value="MCW3483982.1"/>
    <property type="molecule type" value="Genomic_DNA"/>
</dbReference>
<keyword evidence="9" id="KW-1185">Reference proteome</keyword>
<dbReference type="InterPro" id="IPR015943">
    <property type="entry name" value="WD40/YVTN_repeat-like_dom_sf"/>
</dbReference>
<keyword evidence="5" id="KW-0902">Two-component regulatory system</keyword>
<dbReference type="InterPro" id="IPR050482">
    <property type="entry name" value="Sensor_HK_TwoCompSys"/>
</dbReference>
<keyword evidence="3" id="KW-0808">Transferase</keyword>
<dbReference type="Pfam" id="PF07494">
    <property type="entry name" value="Reg_prop"/>
    <property type="match status" value="1"/>
</dbReference>
<reference evidence="8 9" key="1">
    <citation type="submission" date="2022-10" db="EMBL/GenBank/DDBJ databases">
        <title>Chitinophaga nivalis PC15 sp. nov., isolated from Pyeongchang county, South Korea.</title>
        <authorList>
            <person name="Trinh H.N."/>
        </authorList>
    </citation>
    <scope>NUCLEOTIDE SEQUENCE [LARGE SCALE GENOMIC DNA]</scope>
    <source>
        <strain evidence="8 9">PC14</strain>
    </source>
</reference>
<dbReference type="Gene3D" id="2.60.40.10">
    <property type="entry name" value="Immunoglobulins"/>
    <property type="match status" value="1"/>
</dbReference>
<feature type="transmembrane region" description="Helical" evidence="6">
    <location>
        <begin position="774"/>
        <end position="792"/>
    </location>
</feature>
<dbReference type="InterPro" id="IPR011047">
    <property type="entry name" value="Quinoprotein_ADH-like_sf"/>
</dbReference>
<evidence type="ECO:0000313" key="9">
    <source>
        <dbReference type="Proteomes" id="UP001207742"/>
    </source>
</evidence>
<dbReference type="InterPro" id="IPR011110">
    <property type="entry name" value="Reg_prop"/>
</dbReference>
<keyword evidence="6" id="KW-1133">Transmembrane helix</keyword>
<keyword evidence="4 8" id="KW-0418">Kinase</keyword>
<dbReference type="Gene3D" id="2.130.10.10">
    <property type="entry name" value="YVTN repeat-like/Quinoprotein amine dehydrogenase"/>
    <property type="match status" value="2"/>
</dbReference>
<dbReference type="SUPFAM" id="SSF55874">
    <property type="entry name" value="ATPase domain of HSP90 chaperone/DNA topoisomerase II/histidine kinase"/>
    <property type="match status" value="1"/>
</dbReference>
<organism evidence="8 9">
    <name type="scientific">Chitinophaga nivalis</name>
    <dbReference type="NCBI Taxonomy" id="2991709"/>
    <lineage>
        <taxon>Bacteria</taxon>
        <taxon>Pseudomonadati</taxon>
        <taxon>Bacteroidota</taxon>
        <taxon>Chitinophagia</taxon>
        <taxon>Chitinophagales</taxon>
        <taxon>Chitinophagaceae</taxon>
        <taxon>Chitinophaga</taxon>
    </lineage>
</organism>
<proteinExistence type="predicted"/>
<dbReference type="PANTHER" id="PTHR24421">
    <property type="entry name" value="NITRATE/NITRITE SENSOR PROTEIN NARX-RELATED"/>
    <property type="match status" value="1"/>
</dbReference>
<feature type="chain" id="PRO_5045800922" description="histidine kinase" evidence="7">
    <location>
        <begin position="21"/>
        <end position="998"/>
    </location>
</feature>
<evidence type="ECO:0000256" key="4">
    <source>
        <dbReference type="ARBA" id="ARBA00022777"/>
    </source>
</evidence>
<evidence type="ECO:0000256" key="3">
    <source>
        <dbReference type="ARBA" id="ARBA00022679"/>
    </source>
</evidence>
<evidence type="ECO:0000313" key="8">
    <source>
        <dbReference type="EMBL" id="MCW3483982.1"/>
    </source>
</evidence>
<keyword evidence="7" id="KW-0732">Signal</keyword>
<dbReference type="InterPro" id="IPR013783">
    <property type="entry name" value="Ig-like_fold"/>
</dbReference>
<accession>A0ABT3IJ43</accession>